<reference evidence="2" key="1">
    <citation type="submission" date="2022-08" db="EMBL/GenBank/DDBJ databases">
        <title>A Novel Alternavirus, Diaporthe Alternavirus 1, Furnishes 5' Cap and 3' Poly (A:U) structures in its Double-stranded RNA genomes, Latently Infects in Diaporthe sp.</title>
        <authorList>
            <person name="Moriyama H."/>
            <person name="Wu C.F."/>
            <person name="Okada R."/>
        </authorList>
    </citation>
    <scope>NUCLEOTIDE SEQUENCE</scope>
    <source>
        <strain evidence="2">IbSTRPmp18001</strain>
    </source>
</reference>
<accession>A0A9C7F5M2</accession>
<feature type="region of interest" description="Disordered" evidence="1">
    <location>
        <begin position="97"/>
        <end position="144"/>
    </location>
</feature>
<protein>
    <submittedName>
        <fullName evidence="2">Uncharacterized protein</fullName>
    </submittedName>
</protein>
<feature type="compositionally biased region" description="Low complexity" evidence="1">
    <location>
        <begin position="111"/>
        <end position="122"/>
    </location>
</feature>
<evidence type="ECO:0000313" key="2">
    <source>
        <dbReference type="EMBL" id="BDQ13832.1"/>
    </source>
</evidence>
<evidence type="ECO:0000256" key="1">
    <source>
        <dbReference type="SAM" id="MobiDB-lite"/>
    </source>
</evidence>
<dbReference type="EMBL" id="LC722823">
    <property type="protein sequence ID" value="BDQ13832.1"/>
    <property type="molecule type" value="Genomic_RNA"/>
</dbReference>
<name>A0A9C7F5M2_9VIRU</name>
<proteinExistence type="predicted"/>
<sequence>MSRSFGQNNMEAEMRSYIVDSGIRQGYQGPVLASLAKFVADIEGIADDFSTWTLAQGVDLQTEEDDAVINGALLAYTEDVFLQFAIAHDPTIRDAGGNAVVYGPEPPPKQSATSLVSSSDSSGGAPLDAEKADDNECAVEEDVAPSVGPAGFDGIVVEERGSMLPNKAKTYDAINYAAQQESKIGDATARAEVGRDKPSVEEEFGVLRLEVPPDKGAVRRRLMFIMEQEQMCDVYVCGVIEALLDAKGIPRPELVLASILMTSKEYEVRRAVAQTLKSFVMDDFECTNGSLWRERGQHYLIATSAELEEGTDDKALSFDERKKLSRLSRAVCVTAICVRQKDTGFGRLLQHSTRMNHFWRRESSKAREGGLEAMSGLDDFRLDLCCRTSATRVGYIWALRPEERVTALGMHGCSMTFRELANSDVRIRKRNPRLAIEFGDDGRPGLVSARRNGAFWSQVNVVAVNWGDVVVPA</sequence>
<organism evidence="2">
    <name type="scientific">Diaporthe alternavirus 1</name>
    <dbReference type="NCBI Taxonomy" id="2973080"/>
    <lineage>
        <taxon>Viruses</taxon>
        <taxon>Riboviria</taxon>
        <taxon>Orthornavirae</taxon>
        <taxon>Duplornaviricota</taxon>
        <taxon>Chrymotiviricetes</taxon>
        <taxon>Ghabrivirales</taxon>
        <taxon>Gammatotivirineae</taxon>
        <taxon>Alternaviridae</taxon>
        <taxon>Alternavirus</taxon>
    </lineage>
</organism>